<dbReference type="Gene3D" id="1.50.10.10">
    <property type="match status" value="1"/>
</dbReference>
<dbReference type="RefSeq" id="WP_129821792.1">
    <property type="nucleotide sequence ID" value="NZ_CABJBH010000004.1"/>
</dbReference>
<dbReference type="InterPro" id="IPR008928">
    <property type="entry name" value="6-hairpin_glycosidase_sf"/>
</dbReference>
<comment type="caution">
    <text evidence="2">The sequence shown here is derived from an EMBL/GenBank/DDBJ whole genome shotgun (WGS) entry which is preliminary data.</text>
</comment>
<feature type="domain" description="Spermatogenesis-associated protein 20-like TRX" evidence="1">
    <location>
        <begin position="6"/>
        <end position="165"/>
    </location>
</feature>
<organism evidence="2">
    <name type="scientific">Turicibacter sanguinis</name>
    <dbReference type="NCBI Taxonomy" id="154288"/>
    <lineage>
        <taxon>Bacteria</taxon>
        <taxon>Bacillati</taxon>
        <taxon>Bacillota</taxon>
        <taxon>Erysipelotrichia</taxon>
        <taxon>Erysipelotrichales</taxon>
        <taxon>Turicibacteraceae</taxon>
        <taxon>Turicibacter</taxon>
    </lineage>
</organism>
<sequence>MTKQANHLIHEKSPYLLQHAYNPVNWYPWNDEAFTKAKEEDKPIFLSIGYSTCHWCHVMEHESFEDEDVATYLNEHFISIKVDREERPDIDTVYMSICQALTGQGGWPLTIFMTPTQQAFYAGTYFPKTSRYGRPGFLDVLKTIDFNWNHHRAKVTDITKQIESHFKDLEGIETEGDSLSMTIIQNGVNQLKQSYDPRFGGFGTAPKFPTPHKLMFLLRYDEQTKDKSVQDMVTQTLDHMYKGGIFDHLGYGFSRYSTDEIWLVPHFEKMLYDNALLMISYTEAYQVTREPRYLSIAMQTAEYVLTQLTSPEGGFYCAEDADSEGEEGKFYVFTPAEIIQILGPEKGHWFNEFYNVTEEGNFEGKNILNRLHHKKLELDIKELEACRETLLTYRLERTHLHKDDKILTSWNGLMIAAFAKLYGQTQKMIYLDAASKAVIFIKQHLFDETRLLARYREGESHFKAYLDDYAFLSYGLIELHQSTAEVEYLELAIQLNKEMLDLFKDEAGGFYLTGHDAETLMLRPKELYDGAMPSGNSVAAYNLIRLAKLTGDTLFETEAEKQIQYLAKQVKHYEMNHTFYLIAALFALSDTKELMITVPKQEQIKEILKQLNETPHFNTTLLFKTPENQTQLSKLAPYTKDYPIVDQPTYYLCSNGTCQAPTSSLESLKNIL</sequence>
<evidence type="ECO:0000259" key="1">
    <source>
        <dbReference type="Pfam" id="PF03190"/>
    </source>
</evidence>
<dbReference type="PANTHER" id="PTHR42899">
    <property type="entry name" value="SPERMATOGENESIS-ASSOCIATED PROTEIN 20"/>
    <property type="match status" value="1"/>
</dbReference>
<dbReference type="Pfam" id="PF03190">
    <property type="entry name" value="Thioredox_DsbH"/>
    <property type="match status" value="1"/>
</dbReference>
<dbReference type="InterPro" id="IPR012341">
    <property type="entry name" value="6hp_glycosidase-like_sf"/>
</dbReference>
<dbReference type="GO" id="GO:0005975">
    <property type="term" value="P:carbohydrate metabolic process"/>
    <property type="evidence" value="ECO:0007669"/>
    <property type="project" value="InterPro"/>
</dbReference>
<protein>
    <submittedName>
        <fullName evidence="2">DUF255 domain-containing protein</fullName>
    </submittedName>
</protein>
<proteinExistence type="predicted"/>
<dbReference type="Gene3D" id="1.50.10.20">
    <property type="match status" value="1"/>
</dbReference>
<dbReference type="GeneID" id="60059700"/>
<accession>A0A6I3NGX5</accession>
<dbReference type="PANTHER" id="PTHR42899:SF1">
    <property type="entry name" value="SPERMATOGENESIS-ASSOCIATED PROTEIN 20"/>
    <property type="match status" value="1"/>
</dbReference>
<name>A0A6I3NGX5_9FIRM</name>
<dbReference type="InterPro" id="IPR004879">
    <property type="entry name" value="Ssp411-like_TRX"/>
</dbReference>
<dbReference type="EMBL" id="WMQV01000049">
    <property type="protein sequence ID" value="MTL95483.1"/>
    <property type="molecule type" value="Genomic_DNA"/>
</dbReference>
<dbReference type="CDD" id="cd02955">
    <property type="entry name" value="SSP411"/>
    <property type="match status" value="1"/>
</dbReference>
<dbReference type="InterPro" id="IPR036249">
    <property type="entry name" value="Thioredoxin-like_sf"/>
</dbReference>
<dbReference type="InterPro" id="IPR024705">
    <property type="entry name" value="Ssp411"/>
</dbReference>
<gene>
    <name evidence="2" type="ORF">GMA64_13175</name>
</gene>
<dbReference type="AlphaFoldDB" id="A0A6I3NGX5"/>
<dbReference type="PIRSF" id="PIRSF006402">
    <property type="entry name" value="UCP006402_thioredoxin"/>
    <property type="match status" value="1"/>
</dbReference>
<reference evidence="2" key="1">
    <citation type="journal article" date="2019" name="Nat. Med.">
        <title>A library of human gut bacterial isolates paired with longitudinal multiomics data enables mechanistic microbiome research.</title>
        <authorList>
            <person name="Poyet M."/>
            <person name="Groussin M."/>
            <person name="Gibbons S.M."/>
            <person name="Avila-Pacheco J."/>
            <person name="Jiang X."/>
            <person name="Kearney S.M."/>
            <person name="Perrotta A.R."/>
            <person name="Berdy B."/>
            <person name="Zhao S."/>
            <person name="Lieberman T.D."/>
            <person name="Swanson P.K."/>
            <person name="Smith M."/>
            <person name="Roesemann S."/>
            <person name="Alexander J.E."/>
            <person name="Rich S.A."/>
            <person name="Livny J."/>
            <person name="Vlamakis H."/>
            <person name="Clish C."/>
            <person name="Bullock K."/>
            <person name="Deik A."/>
            <person name="Scott J."/>
            <person name="Pierce K.A."/>
            <person name="Xavier R.J."/>
            <person name="Alm E.J."/>
        </authorList>
    </citation>
    <scope>NUCLEOTIDE SEQUENCE</scope>
    <source>
        <strain evidence="2">BIOML-A179</strain>
    </source>
</reference>
<dbReference type="SUPFAM" id="SSF48208">
    <property type="entry name" value="Six-hairpin glycosidases"/>
    <property type="match status" value="1"/>
</dbReference>
<dbReference type="SUPFAM" id="SSF52833">
    <property type="entry name" value="Thioredoxin-like"/>
    <property type="match status" value="1"/>
</dbReference>
<dbReference type="Gene3D" id="3.40.30.10">
    <property type="entry name" value="Glutaredoxin"/>
    <property type="match status" value="1"/>
</dbReference>
<evidence type="ECO:0000313" key="2">
    <source>
        <dbReference type="EMBL" id="MTL95483.1"/>
    </source>
</evidence>